<feature type="compositionally biased region" description="Low complexity" evidence="1">
    <location>
        <begin position="19"/>
        <end position="36"/>
    </location>
</feature>
<accession>A0A8J7QNC5</accession>
<dbReference type="InterPro" id="IPR029063">
    <property type="entry name" value="SAM-dependent_MTases_sf"/>
</dbReference>
<proteinExistence type="predicted"/>
<name>A0A8J7QNC5_9BACT</name>
<dbReference type="InterPro" id="IPR050447">
    <property type="entry name" value="Erg6_SMT_methyltransf"/>
</dbReference>
<protein>
    <submittedName>
        <fullName evidence="3">Methyltransferase domain-containing protein</fullName>
    </submittedName>
</protein>
<dbReference type="PANTHER" id="PTHR44068">
    <property type="entry name" value="ZGC:194242"/>
    <property type="match status" value="1"/>
</dbReference>
<reference evidence="3" key="1">
    <citation type="submission" date="2021-03" db="EMBL/GenBank/DDBJ databases">
        <authorList>
            <person name="Wang G."/>
        </authorList>
    </citation>
    <scope>NUCLEOTIDE SEQUENCE</scope>
    <source>
        <strain evidence="3">KCTC 12899</strain>
    </source>
</reference>
<feature type="domain" description="Methyltransferase" evidence="2">
    <location>
        <begin position="97"/>
        <end position="194"/>
    </location>
</feature>
<feature type="region of interest" description="Disordered" evidence="1">
    <location>
        <begin position="1"/>
        <end position="36"/>
    </location>
</feature>
<dbReference type="InterPro" id="IPR041698">
    <property type="entry name" value="Methyltransf_25"/>
</dbReference>
<dbReference type="SUPFAM" id="SSF53335">
    <property type="entry name" value="S-adenosyl-L-methionine-dependent methyltransferases"/>
    <property type="match status" value="1"/>
</dbReference>
<dbReference type="RefSeq" id="WP_207862328.1">
    <property type="nucleotide sequence ID" value="NZ_JAFREP010000034.1"/>
</dbReference>
<dbReference type="AlphaFoldDB" id="A0A8J7QNC5"/>
<evidence type="ECO:0000256" key="1">
    <source>
        <dbReference type="SAM" id="MobiDB-lite"/>
    </source>
</evidence>
<evidence type="ECO:0000259" key="2">
    <source>
        <dbReference type="Pfam" id="PF13649"/>
    </source>
</evidence>
<dbReference type="Pfam" id="PF13649">
    <property type="entry name" value="Methyltransf_25"/>
    <property type="match status" value="1"/>
</dbReference>
<evidence type="ECO:0000313" key="4">
    <source>
        <dbReference type="Proteomes" id="UP000664417"/>
    </source>
</evidence>
<keyword evidence="4" id="KW-1185">Reference proteome</keyword>
<keyword evidence="3" id="KW-0489">Methyltransferase</keyword>
<evidence type="ECO:0000313" key="3">
    <source>
        <dbReference type="EMBL" id="MBO1322355.1"/>
    </source>
</evidence>
<dbReference type="GO" id="GO:0032259">
    <property type="term" value="P:methylation"/>
    <property type="evidence" value="ECO:0007669"/>
    <property type="project" value="UniProtKB-KW"/>
</dbReference>
<dbReference type="Gene3D" id="3.40.50.150">
    <property type="entry name" value="Vaccinia Virus protein VP39"/>
    <property type="match status" value="1"/>
</dbReference>
<dbReference type="GO" id="GO:0008757">
    <property type="term" value="F:S-adenosylmethionine-dependent methyltransferase activity"/>
    <property type="evidence" value="ECO:0007669"/>
    <property type="project" value="InterPro"/>
</dbReference>
<organism evidence="3 4">
    <name type="scientific">Acanthopleuribacter pedis</name>
    <dbReference type="NCBI Taxonomy" id="442870"/>
    <lineage>
        <taxon>Bacteria</taxon>
        <taxon>Pseudomonadati</taxon>
        <taxon>Acidobacteriota</taxon>
        <taxon>Holophagae</taxon>
        <taxon>Acanthopleuribacterales</taxon>
        <taxon>Acanthopleuribacteraceae</taxon>
        <taxon>Acanthopleuribacter</taxon>
    </lineage>
</organism>
<dbReference type="CDD" id="cd02440">
    <property type="entry name" value="AdoMet_MTases"/>
    <property type="match status" value="1"/>
</dbReference>
<dbReference type="PANTHER" id="PTHR44068:SF11">
    <property type="entry name" value="GERANYL DIPHOSPHATE 2-C-METHYLTRANSFERASE"/>
    <property type="match status" value="1"/>
</dbReference>
<comment type="caution">
    <text evidence="3">The sequence shown here is derived from an EMBL/GenBank/DDBJ whole genome shotgun (WGS) entry which is preliminary data.</text>
</comment>
<keyword evidence="3" id="KW-0808">Transferase</keyword>
<dbReference type="EMBL" id="JAFREP010000034">
    <property type="protein sequence ID" value="MBO1322355.1"/>
    <property type="molecule type" value="Genomic_DNA"/>
</dbReference>
<sequence>MSVSCLSPAAKPPAPPVSSDPYFESSGPGPIIQSGGSKQHIQQYYEASGLDYRYWSPGFNMHFGYYERGANPFQLENMLATMNRRVLKLLGLNSGRVLDCGCGAGATANQLAREHQALHITGVSLVAEQITRAQIASQRVPQAQRPRFVNADFTDLPFDDASFEGAWNLESACHAPGPGKEALVKEVYRVLKPGASWVVVDGFLKRRPKWRLPRWILGKVHDYWALETFAERDAFVAALEAAGFEAIEVIDWSWRVAPSALHIPRVTAHFFASEYHKNKAKKLGHHRLANALAPMFGLALGLTRSVFGYYAVRAKKPS</sequence>
<gene>
    <name evidence="3" type="ORF">J3U88_28035</name>
</gene>
<dbReference type="Proteomes" id="UP000664417">
    <property type="component" value="Unassembled WGS sequence"/>
</dbReference>